<evidence type="ECO:0000313" key="30">
    <source>
        <dbReference type="Proteomes" id="UP001366060"/>
    </source>
</evidence>
<evidence type="ECO:0000313" key="29">
    <source>
        <dbReference type="EMBL" id="MEL0658859.1"/>
    </source>
</evidence>
<evidence type="ECO:0000256" key="21">
    <source>
        <dbReference type="ARBA" id="ARBA00049902"/>
    </source>
</evidence>
<keyword evidence="10 23" id="KW-0328">Glycosyltransferase</keyword>
<evidence type="ECO:0000256" key="2">
    <source>
        <dbReference type="ARBA" id="ARBA00004236"/>
    </source>
</evidence>
<evidence type="ECO:0000256" key="22">
    <source>
        <dbReference type="NCBIfam" id="TIGR02071"/>
    </source>
</evidence>
<dbReference type="Gene3D" id="3.30.2060.10">
    <property type="entry name" value="Penicillin-binding protein 1b domain"/>
    <property type="match status" value="1"/>
</dbReference>
<proteinExistence type="inferred from homology"/>
<comment type="subcellular location">
    <subcellularLocation>
        <location evidence="2">Cell membrane</location>
    </subcellularLocation>
</comment>
<dbReference type="Gene3D" id="1.10.3810.10">
    <property type="entry name" value="Biosynthetic peptidoglycan transglycosylase-like"/>
    <property type="match status" value="1"/>
</dbReference>
<dbReference type="Gene3D" id="3.40.710.10">
    <property type="entry name" value="DD-peptidase/beta-lactamase superfamily"/>
    <property type="match status" value="1"/>
</dbReference>
<dbReference type="InterPro" id="IPR023346">
    <property type="entry name" value="Lysozyme-like_dom_sf"/>
</dbReference>
<sequence length="743" mass="83196">MAKAPKKESTKATPKAKPKESTKRSATKNPKTVRKTTDGKAKKTNKKSNKKTLKQRILRSIWSFIWKASLAFIAFIVISGIYFDKKISNRLDGSTWTLPATLYARPLSLEVGLPLTKSALVSELKLLNYRAVRSIESAGQFAVKGEEVIIYRRAFNFPERSEPAALVRVNFDAQGVSALKNQQQVNINGFRLEPLLLDRLNSKQIQDRVFVPFEKIPDLFVNTLILMEDRDFYHHQGVSPFAILRAFIVNFKAGHTVQGGSTLTQQLAKNLFLTQERSLWRKFQEAYMAVLIDHKYSKDKILEAYLNEVYLAQNGATGIYGISLASSFYFARPIDELRIEQIALMVAIIKGPSYYNPRRNPKRAMARRDLVLRLMLEHHYISTAQYKIAVKSDLNLSNVKALNNRANPAFVSLLNRELTSNVPASIRKQSGLSIFTSISPLAQKNAETAIQNGIAKVQKKDQHDLQGAMVITDRQYAEIRALVSGKDVKFSGFNRALDASRPIGSLVKPPVYLTALDNGYKLSDILNDKEIVLKNSTGQRWRPKNYDRKFRGEVTLEQALVKSLNVPTVNLGMTIGLDNVIDSLHKMGIDEKIRAYPSLVLGSVSLSPFQVAQMYQPIGMRGVYKPLTMIRTIVSSDGVPLYQRSPAARQIFSPDSVSQLSIALHKVTTEGTARSLRWRNPGQYFAGKTGTTNNLNDSWFVGYDSDEVVTTWVGKDNNKSAELTGSSGALVLFSGYMKEKIGK</sequence>
<evidence type="ECO:0000256" key="13">
    <source>
        <dbReference type="ARBA" id="ARBA00022960"/>
    </source>
</evidence>
<accession>A0ABU9HAF0</accession>
<dbReference type="InterPro" id="IPR012338">
    <property type="entry name" value="Beta-lactam/transpept-like"/>
</dbReference>
<keyword evidence="13 23" id="KW-0133">Cell shape</keyword>
<dbReference type="SUPFAM" id="SSF53955">
    <property type="entry name" value="Lysozyme-like"/>
    <property type="match status" value="1"/>
</dbReference>
<evidence type="ECO:0000256" key="1">
    <source>
        <dbReference type="ARBA" id="ARBA00002624"/>
    </source>
</evidence>
<evidence type="ECO:0000256" key="11">
    <source>
        <dbReference type="ARBA" id="ARBA00022679"/>
    </source>
</evidence>
<keyword evidence="17" id="KW-0511">Multifunctional enzyme</keyword>
<comment type="catalytic activity">
    <reaction evidence="20">
        <text>Preferential cleavage: (Ac)2-L-Lys-D-Ala-|-D-Ala. Also transpeptidation of peptidyl-alanyl moieties that are N-acyl substituents of D-alanine.</text>
        <dbReference type="EC" id="3.4.16.4"/>
    </reaction>
</comment>
<keyword evidence="11 23" id="KW-0808">Transferase</keyword>
<dbReference type="PANTHER" id="PTHR32282:SF11">
    <property type="entry name" value="PENICILLIN-BINDING PROTEIN 1B"/>
    <property type="match status" value="1"/>
</dbReference>
<evidence type="ECO:0000256" key="20">
    <source>
        <dbReference type="ARBA" id="ARBA00034000"/>
    </source>
</evidence>
<comment type="similarity">
    <text evidence="4 23">In the C-terminal section; belongs to the transpeptidase family.</text>
</comment>
<dbReference type="InterPro" id="IPR050396">
    <property type="entry name" value="Glycosyltr_51/Transpeptidase"/>
</dbReference>
<keyword evidence="7" id="KW-1003">Cell membrane</keyword>
<evidence type="ECO:0000256" key="6">
    <source>
        <dbReference type="ARBA" id="ARBA00018637"/>
    </source>
</evidence>
<gene>
    <name evidence="29" type="primary">mrcB</name>
    <name evidence="29" type="ORF">V6255_06850</name>
</gene>
<evidence type="ECO:0000256" key="9">
    <source>
        <dbReference type="ARBA" id="ARBA00022670"/>
    </source>
</evidence>
<keyword evidence="25" id="KW-0812">Transmembrane</keyword>
<organism evidence="29 30">
    <name type="scientific">Psychromonas arctica</name>
    <dbReference type="NCBI Taxonomy" id="168275"/>
    <lineage>
        <taxon>Bacteria</taxon>
        <taxon>Pseudomonadati</taxon>
        <taxon>Pseudomonadota</taxon>
        <taxon>Gammaproteobacteria</taxon>
        <taxon>Alteromonadales</taxon>
        <taxon>Psychromonadaceae</taxon>
        <taxon>Psychromonas</taxon>
    </lineage>
</organism>
<reference evidence="29 30" key="1">
    <citation type="submission" date="2024-02" db="EMBL/GenBank/DDBJ databases">
        <title>Bacteria isolated from the canopy kelp, Nereocystis luetkeana.</title>
        <authorList>
            <person name="Pfister C.A."/>
            <person name="Younker I.T."/>
            <person name="Light S.H."/>
        </authorList>
    </citation>
    <scope>NUCLEOTIDE SEQUENCE [LARGE SCALE GENOMIC DNA]</scope>
    <source>
        <strain evidence="29 30">TI.2.07</strain>
    </source>
</reference>
<evidence type="ECO:0000256" key="10">
    <source>
        <dbReference type="ARBA" id="ARBA00022676"/>
    </source>
</evidence>
<feature type="domain" description="Bifunctional transglycosylase second" evidence="28">
    <location>
        <begin position="109"/>
        <end position="192"/>
    </location>
</feature>
<evidence type="ECO:0000256" key="14">
    <source>
        <dbReference type="ARBA" id="ARBA00022984"/>
    </source>
</evidence>
<evidence type="ECO:0000256" key="24">
    <source>
        <dbReference type="SAM" id="MobiDB-lite"/>
    </source>
</evidence>
<feature type="transmembrane region" description="Helical" evidence="25">
    <location>
        <begin position="64"/>
        <end position="83"/>
    </location>
</feature>
<dbReference type="NCBIfam" id="TIGR02074">
    <property type="entry name" value="PBP_1a_fam"/>
    <property type="match status" value="1"/>
</dbReference>
<evidence type="ECO:0000256" key="8">
    <source>
        <dbReference type="ARBA" id="ARBA00022645"/>
    </source>
</evidence>
<comment type="similarity">
    <text evidence="5 23">In the N-terminal section; belongs to the glycosyltransferase 51 family.</text>
</comment>
<name>A0ABU9HAF0_9GAMM</name>
<feature type="region of interest" description="Disordered" evidence="24">
    <location>
        <begin position="1"/>
        <end position="50"/>
    </location>
</feature>
<evidence type="ECO:0000259" key="28">
    <source>
        <dbReference type="Pfam" id="PF14814"/>
    </source>
</evidence>
<dbReference type="Pfam" id="PF14814">
    <property type="entry name" value="UB2H"/>
    <property type="match status" value="1"/>
</dbReference>
<evidence type="ECO:0000256" key="23">
    <source>
        <dbReference type="PIRNR" id="PIRNR002799"/>
    </source>
</evidence>
<evidence type="ECO:0000256" key="25">
    <source>
        <dbReference type="SAM" id="Phobius"/>
    </source>
</evidence>
<evidence type="ECO:0000256" key="18">
    <source>
        <dbReference type="ARBA" id="ARBA00023316"/>
    </source>
</evidence>
<comment type="catalytic activity">
    <reaction evidence="21">
        <text>[GlcNAc-(1-&gt;4)-Mur2Ac(oyl-L-Ala-gamma-D-Glu-L-Lys-D-Ala-D-Ala)](n)-di-trans,octa-cis-undecaprenyl diphosphate + beta-D-GlcNAc-(1-&gt;4)-Mur2Ac(oyl-L-Ala-gamma-D-Glu-L-Lys-D-Ala-D-Ala)-di-trans,octa-cis-undecaprenyl diphosphate = [GlcNAc-(1-&gt;4)-Mur2Ac(oyl-L-Ala-gamma-D-Glu-L-Lys-D-Ala-D-Ala)](n+1)-di-trans,octa-cis-undecaprenyl diphosphate + di-trans,octa-cis-undecaprenyl diphosphate + H(+)</text>
        <dbReference type="Rhea" id="RHEA:23708"/>
        <dbReference type="Rhea" id="RHEA-COMP:9602"/>
        <dbReference type="Rhea" id="RHEA-COMP:9603"/>
        <dbReference type="ChEBI" id="CHEBI:15378"/>
        <dbReference type="ChEBI" id="CHEBI:58405"/>
        <dbReference type="ChEBI" id="CHEBI:60033"/>
        <dbReference type="ChEBI" id="CHEBI:78435"/>
        <dbReference type="EC" id="2.4.99.28"/>
    </reaction>
</comment>
<protein>
    <recommendedName>
        <fullName evidence="6 22">Penicillin-binding protein 1B</fullName>
        <shortName evidence="23">PBP-1b</shortName>
        <shortName evidence="23">PBP1b</shortName>
    </recommendedName>
    <alternativeName>
        <fullName evidence="19 23">Murein polymerase</fullName>
    </alternativeName>
</protein>
<keyword evidence="15 25" id="KW-0472">Membrane</keyword>
<dbReference type="InterPro" id="IPR001460">
    <property type="entry name" value="PCN-bd_Tpept"/>
</dbReference>
<keyword evidence="14 23" id="KW-0573">Peptidoglycan synthesis</keyword>
<comment type="caution">
    <text evidence="29">The sequence shown here is derived from an EMBL/GenBank/DDBJ whole genome shotgun (WGS) entry which is preliminary data.</text>
</comment>
<dbReference type="InterPro" id="IPR028166">
    <property type="entry name" value="UB2H"/>
</dbReference>
<dbReference type="NCBIfam" id="TIGR02071">
    <property type="entry name" value="PBP_1b"/>
    <property type="match status" value="1"/>
</dbReference>
<evidence type="ECO:0000256" key="7">
    <source>
        <dbReference type="ARBA" id="ARBA00022475"/>
    </source>
</evidence>
<dbReference type="EMBL" id="JBAKBA010000012">
    <property type="protein sequence ID" value="MEL0658859.1"/>
    <property type="molecule type" value="Genomic_DNA"/>
</dbReference>
<keyword evidence="9" id="KW-0645">Protease</keyword>
<evidence type="ECO:0000256" key="12">
    <source>
        <dbReference type="ARBA" id="ARBA00022801"/>
    </source>
</evidence>
<dbReference type="RefSeq" id="WP_341627483.1">
    <property type="nucleotide sequence ID" value="NZ_JBAKBA010000012.1"/>
</dbReference>
<dbReference type="InterPro" id="IPR001264">
    <property type="entry name" value="Glyco_trans_51"/>
</dbReference>
<feature type="domain" description="Penicillin-binding protein transpeptidase" evidence="26">
    <location>
        <begin position="467"/>
        <end position="719"/>
    </location>
</feature>
<keyword evidence="8" id="KW-0121">Carboxypeptidase</keyword>
<evidence type="ECO:0000256" key="19">
    <source>
        <dbReference type="ARBA" id="ARBA00032454"/>
    </source>
</evidence>
<dbReference type="PANTHER" id="PTHR32282">
    <property type="entry name" value="BINDING PROTEIN TRANSPEPTIDASE, PUTATIVE-RELATED"/>
    <property type="match status" value="1"/>
</dbReference>
<keyword evidence="25" id="KW-1133">Transmembrane helix</keyword>
<dbReference type="InterPro" id="IPR036950">
    <property type="entry name" value="PBP_transglycosylase"/>
</dbReference>
<evidence type="ECO:0000256" key="3">
    <source>
        <dbReference type="ARBA" id="ARBA00004752"/>
    </source>
</evidence>
<dbReference type="PIRSF" id="PIRSF002799">
    <property type="entry name" value="PBP_1b"/>
    <property type="match status" value="1"/>
</dbReference>
<dbReference type="Pfam" id="PF00905">
    <property type="entry name" value="Transpeptidase"/>
    <property type="match status" value="1"/>
</dbReference>
<dbReference type="SUPFAM" id="SSF56601">
    <property type="entry name" value="beta-lactamase/transpeptidase-like"/>
    <property type="match status" value="1"/>
</dbReference>
<evidence type="ECO:0000256" key="5">
    <source>
        <dbReference type="ARBA" id="ARBA00007739"/>
    </source>
</evidence>
<keyword evidence="18 23" id="KW-0961">Cell wall biogenesis/degradation</keyword>
<keyword evidence="12" id="KW-0378">Hydrolase</keyword>
<evidence type="ECO:0000259" key="26">
    <source>
        <dbReference type="Pfam" id="PF00905"/>
    </source>
</evidence>
<feature type="compositionally biased region" description="Basic and acidic residues" evidence="24">
    <location>
        <begin position="1"/>
        <end position="10"/>
    </location>
</feature>
<dbReference type="InterPro" id="IPR011813">
    <property type="entry name" value="PBP_1b"/>
</dbReference>
<comment type="function">
    <text evidence="1 23">Cell wall formation. Synthesis of cross-linked peptidoglycan from the lipid intermediates. The enzyme has a penicillin-insensitive transglycosylase N-terminal domain (formation of linear glycan strands) and a penicillin-sensitive transpeptidase C-terminal domain (cross-linking of the peptide subunits).</text>
</comment>
<dbReference type="Pfam" id="PF00912">
    <property type="entry name" value="Transgly"/>
    <property type="match status" value="1"/>
</dbReference>
<dbReference type="Proteomes" id="UP001366060">
    <property type="component" value="Unassembled WGS sequence"/>
</dbReference>
<evidence type="ECO:0000256" key="17">
    <source>
        <dbReference type="ARBA" id="ARBA00023268"/>
    </source>
</evidence>
<keyword evidence="16" id="KW-0046">Antibiotic resistance</keyword>
<evidence type="ECO:0000256" key="4">
    <source>
        <dbReference type="ARBA" id="ARBA00007090"/>
    </source>
</evidence>
<evidence type="ECO:0000256" key="16">
    <source>
        <dbReference type="ARBA" id="ARBA00023251"/>
    </source>
</evidence>
<evidence type="ECO:0000259" key="27">
    <source>
        <dbReference type="Pfam" id="PF00912"/>
    </source>
</evidence>
<evidence type="ECO:0000256" key="15">
    <source>
        <dbReference type="ARBA" id="ARBA00023136"/>
    </source>
</evidence>
<comment type="pathway">
    <text evidence="3 23">Cell wall biogenesis; peptidoglycan biosynthesis.</text>
</comment>
<feature type="domain" description="Glycosyl transferase family 51" evidence="27">
    <location>
        <begin position="204"/>
        <end position="375"/>
    </location>
</feature>
<keyword evidence="30" id="KW-1185">Reference proteome</keyword>